<organism evidence="1 2">
    <name type="scientific">Camellia lanceoleosa</name>
    <dbReference type="NCBI Taxonomy" id="1840588"/>
    <lineage>
        <taxon>Eukaryota</taxon>
        <taxon>Viridiplantae</taxon>
        <taxon>Streptophyta</taxon>
        <taxon>Embryophyta</taxon>
        <taxon>Tracheophyta</taxon>
        <taxon>Spermatophyta</taxon>
        <taxon>Magnoliopsida</taxon>
        <taxon>eudicotyledons</taxon>
        <taxon>Gunneridae</taxon>
        <taxon>Pentapetalae</taxon>
        <taxon>asterids</taxon>
        <taxon>Ericales</taxon>
        <taxon>Theaceae</taxon>
        <taxon>Camellia</taxon>
    </lineage>
</organism>
<dbReference type="EMBL" id="CM045765">
    <property type="protein sequence ID" value="KAI8002011.1"/>
    <property type="molecule type" value="Genomic_DNA"/>
</dbReference>
<accession>A0ACC0GLF8</accession>
<protein>
    <submittedName>
        <fullName evidence="1">Uncharacterized protein</fullName>
    </submittedName>
</protein>
<evidence type="ECO:0000313" key="2">
    <source>
        <dbReference type="Proteomes" id="UP001060215"/>
    </source>
</evidence>
<gene>
    <name evidence="1" type="ORF">LOK49_LG09G01613</name>
</gene>
<dbReference type="Proteomes" id="UP001060215">
    <property type="component" value="Chromosome 8"/>
</dbReference>
<proteinExistence type="predicted"/>
<comment type="caution">
    <text evidence="1">The sequence shown here is derived from an EMBL/GenBank/DDBJ whole genome shotgun (WGS) entry which is preliminary data.</text>
</comment>
<name>A0ACC0GLF8_9ERIC</name>
<sequence length="148" mass="16840">MTESRHEFPIPATMVLPLFHLEELYLFGITSWSIGYPAVEVVAALRSLPRLKMLTISIPDIAYIPKDFVFPELESFIIFIGKSSFDGDCSPNYLGLGNLVGTMVNWSKWLKMVLKRATGMRIEDCSEFEYLINTEEWGISSQAQPRDL</sequence>
<evidence type="ECO:0000313" key="1">
    <source>
        <dbReference type="EMBL" id="KAI8002011.1"/>
    </source>
</evidence>
<keyword evidence="2" id="KW-1185">Reference proteome</keyword>
<reference evidence="1 2" key="1">
    <citation type="journal article" date="2022" name="Plant J.">
        <title>Chromosome-level genome of Camellia lanceoleosa provides a valuable resource for understanding genome evolution and self-incompatibility.</title>
        <authorList>
            <person name="Gong W."/>
            <person name="Xiao S."/>
            <person name="Wang L."/>
            <person name="Liao Z."/>
            <person name="Chang Y."/>
            <person name="Mo W."/>
            <person name="Hu G."/>
            <person name="Li W."/>
            <person name="Zhao G."/>
            <person name="Zhu H."/>
            <person name="Hu X."/>
            <person name="Ji K."/>
            <person name="Xiang X."/>
            <person name="Song Q."/>
            <person name="Yuan D."/>
            <person name="Jin S."/>
            <person name="Zhang L."/>
        </authorList>
    </citation>
    <scope>NUCLEOTIDE SEQUENCE [LARGE SCALE GENOMIC DNA]</scope>
    <source>
        <strain evidence="1">SQ_2022a</strain>
    </source>
</reference>